<keyword evidence="3" id="KW-1185">Reference proteome</keyword>
<gene>
    <name evidence="2" type="ORF">LSAT_V11C500238620</name>
</gene>
<sequence length="202" mass="23371">MRYSSFQMKGARDDCSAYTRDFRKMIFIVQNMIDKFKWPLTPATTKLLEVVKKYDSQYTCIFNGTKNLLGFLALILLVPFGIRLSMGPKMSHLLTSRYIHIIFLAHGMQCTCIKLSLSMEEACGQVSKLIYIYSLGIPKKKRKKAENEPNNQGKSLSRKFLIMTCRKCHNKGHNYRSCKVQGDKMKSEMWLQGARSITRVLY</sequence>
<evidence type="ECO:0000313" key="3">
    <source>
        <dbReference type="Proteomes" id="UP000235145"/>
    </source>
</evidence>
<dbReference type="Proteomes" id="UP000235145">
    <property type="component" value="Unassembled WGS sequence"/>
</dbReference>
<reference evidence="2 3" key="1">
    <citation type="journal article" date="2017" name="Nat. Commun.">
        <title>Genome assembly with in vitro proximity ligation data and whole-genome triplication in lettuce.</title>
        <authorList>
            <person name="Reyes-Chin-Wo S."/>
            <person name="Wang Z."/>
            <person name="Yang X."/>
            <person name="Kozik A."/>
            <person name="Arikit S."/>
            <person name="Song C."/>
            <person name="Xia L."/>
            <person name="Froenicke L."/>
            <person name="Lavelle D.O."/>
            <person name="Truco M.J."/>
            <person name="Xia R."/>
            <person name="Zhu S."/>
            <person name="Xu C."/>
            <person name="Xu H."/>
            <person name="Xu X."/>
            <person name="Cox K."/>
            <person name="Korf I."/>
            <person name="Meyers B.C."/>
            <person name="Michelmore R.W."/>
        </authorList>
    </citation>
    <scope>NUCLEOTIDE SEQUENCE [LARGE SCALE GENOMIC DNA]</scope>
    <source>
        <strain evidence="3">cv. Salinas</strain>
        <tissue evidence="2">Seedlings</tissue>
    </source>
</reference>
<proteinExistence type="predicted"/>
<evidence type="ECO:0000256" key="1">
    <source>
        <dbReference type="SAM" id="Phobius"/>
    </source>
</evidence>
<name>A0A9R1XDI4_LACSA</name>
<organism evidence="2 3">
    <name type="scientific">Lactuca sativa</name>
    <name type="common">Garden lettuce</name>
    <dbReference type="NCBI Taxonomy" id="4236"/>
    <lineage>
        <taxon>Eukaryota</taxon>
        <taxon>Viridiplantae</taxon>
        <taxon>Streptophyta</taxon>
        <taxon>Embryophyta</taxon>
        <taxon>Tracheophyta</taxon>
        <taxon>Spermatophyta</taxon>
        <taxon>Magnoliopsida</taxon>
        <taxon>eudicotyledons</taxon>
        <taxon>Gunneridae</taxon>
        <taxon>Pentapetalae</taxon>
        <taxon>asterids</taxon>
        <taxon>campanulids</taxon>
        <taxon>Asterales</taxon>
        <taxon>Asteraceae</taxon>
        <taxon>Cichorioideae</taxon>
        <taxon>Cichorieae</taxon>
        <taxon>Lactucinae</taxon>
        <taxon>Lactuca</taxon>
    </lineage>
</organism>
<protein>
    <submittedName>
        <fullName evidence="2">Uncharacterized protein</fullName>
    </submittedName>
</protein>
<keyword evidence="1" id="KW-0812">Transmembrane</keyword>
<dbReference type="EMBL" id="NBSK02000005">
    <property type="protein sequence ID" value="KAJ0208494.1"/>
    <property type="molecule type" value="Genomic_DNA"/>
</dbReference>
<accession>A0A9R1XDI4</accession>
<keyword evidence="1" id="KW-0472">Membrane</keyword>
<feature type="transmembrane region" description="Helical" evidence="1">
    <location>
        <begin position="68"/>
        <end position="86"/>
    </location>
</feature>
<keyword evidence="1" id="KW-1133">Transmembrane helix</keyword>
<comment type="caution">
    <text evidence="2">The sequence shown here is derived from an EMBL/GenBank/DDBJ whole genome shotgun (WGS) entry which is preliminary data.</text>
</comment>
<dbReference type="AlphaFoldDB" id="A0A9R1XDI4"/>
<evidence type="ECO:0000313" key="2">
    <source>
        <dbReference type="EMBL" id="KAJ0208494.1"/>
    </source>
</evidence>